<keyword evidence="1" id="KW-0963">Cytoplasm</keyword>
<dbReference type="EMBL" id="JQ996150">
    <property type="protein sequence ID" value="AGC23571.1"/>
    <property type="molecule type" value="Genomic_DNA"/>
</dbReference>
<accession>L7ST01</accession>
<evidence type="ECO:0000256" key="1">
    <source>
        <dbReference type="ARBA" id="ARBA00022490"/>
    </source>
</evidence>
<keyword evidence="8" id="KW-0804">Transcription</keyword>
<keyword evidence="3" id="KW-1005">Bacterial flagellum biogenesis</keyword>
<evidence type="ECO:0000256" key="6">
    <source>
        <dbReference type="ARBA" id="ARBA00023125"/>
    </source>
</evidence>
<evidence type="ECO:0000256" key="3">
    <source>
        <dbReference type="ARBA" id="ARBA00022795"/>
    </source>
</evidence>
<keyword evidence="4" id="KW-0862">Zinc</keyword>
<evidence type="ECO:0000313" key="9">
    <source>
        <dbReference type="EMBL" id="AGC23571.1"/>
    </source>
</evidence>
<sequence>MESVMNPIPKDEADDLLKRMVALGFRKAIITTSLNAAERLVDTLKRNCNQEDNGRGRLKVATSFLSMKQDTIESTNFMTIYLRIAKDPEKVSDIRDIITAFEIFQNLHQKFRPRNSSDMIIDANAAWILARDYRTEEIKMVTCTHCNNHYISPYDEKPKHKCPFCDN</sequence>
<evidence type="ECO:0000256" key="2">
    <source>
        <dbReference type="ARBA" id="ARBA00022723"/>
    </source>
</evidence>
<reference evidence="9" key="1">
    <citation type="journal article" date="2013" name="Antimicrob. Agents Chemother.">
        <title>Complete Sequence of the IncT-Type Plasmid pT-OXA-181 Carrying the blaOXA-181 Carbapenemase Gene from Citrobacter freundii.</title>
        <authorList>
            <person name="Villa L."/>
            <person name="Carattoli A."/>
            <person name="Nordmann P."/>
            <person name="Carta C."/>
            <person name="Poirel L."/>
        </authorList>
    </citation>
    <scope>NUCLEOTIDE SEQUENCE</scope>
    <source>
        <strain evidence="9">CFSTE</strain>
        <plasmid evidence="9">pT-OXA-181</plasmid>
    </source>
</reference>
<dbReference type="SUPFAM" id="SSF160930">
    <property type="entry name" value="FlhC-like"/>
    <property type="match status" value="1"/>
</dbReference>
<evidence type="ECO:0000256" key="8">
    <source>
        <dbReference type="ARBA" id="ARBA00023163"/>
    </source>
</evidence>
<proteinExistence type="predicted"/>
<dbReference type="GO" id="GO:0046872">
    <property type="term" value="F:metal ion binding"/>
    <property type="evidence" value="ECO:0007669"/>
    <property type="project" value="UniProtKB-KW"/>
</dbReference>
<keyword evidence="6" id="KW-0238">DNA-binding</keyword>
<dbReference type="GO" id="GO:0045893">
    <property type="term" value="P:positive regulation of DNA-templated transcription"/>
    <property type="evidence" value="ECO:0007669"/>
    <property type="project" value="InterPro"/>
</dbReference>
<keyword evidence="2" id="KW-0479">Metal-binding</keyword>
<dbReference type="GO" id="GO:0044781">
    <property type="term" value="P:bacterial-type flagellum organization"/>
    <property type="evidence" value="ECO:0007669"/>
    <property type="project" value="UniProtKB-KW"/>
</dbReference>
<dbReference type="AlphaFoldDB" id="L7ST01"/>
<evidence type="ECO:0000256" key="5">
    <source>
        <dbReference type="ARBA" id="ARBA00023015"/>
    </source>
</evidence>
<keyword evidence="5" id="KW-0805">Transcription regulation</keyword>
<geneLocation type="plasmid" evidence="9">
    <name>pT-OXA-181</name>
</geneLocation>
<organism evidence="9">
    <name type="scientific">Citrobacter freundii</name>
    <dbReference type="NCBI Taxonomy" id="546"/>
    <lineage>
        <taxon>Bacteria</taxon>
        <taxon>Pseudomonadati</taxon>
        <taxon>Pseudomonadota</taxon>
        <taxon>Gammaproteobacteria</taxon>
        <taxon>Enterobacterales</taxon>
        <taxon>Enterobacteriaceae</taxon>
        <taxon>Citrobacter</taxon>
        <taxon>Citrobacter freundii complex</taxon>
    </lineage>
</organism>
<dbReference type="GO" id="GO:0003677">
    <property type="term" value="F:DNA binding"/>
    <property type="evidence" value="ECO:0007669"/>
    <property type="project" value="UniProtKB-KW"/>
</dbReference>
<evidence type="ECO:0000256" key="4">
    <source>
        <dbReference type="ARBA" id="ARBA00022833"/>
    </source>
</evidence>
<dbReference type="GO" id="GO:1902208">
    <property type="term" value="P:regulation of bacterial-type flagellum assembly"/>
    <property type="evidence" value="ECO:0007669"/>
    <property type="project" value="InterPro"/>
</dbReference>
<dbReference type="Pfam" id="PF05280">
    <property type="entry name" value="FlhC"/>
    <property type="match status" value="1"/>
</dbReference>
<dbReference type="InterPro" id="IPR007944">
    <property type="entry name" value="FlhC"/>
</dbReference>
<keyword evidence="9" id="KW-0614">Plasmid</keyword>
<protein>
    <submittedName>
        <fullName evidence="9">Transcriptional activator FlhC</fullName>
    </submittedName>
</protein>
<keyword evidence="7" id="KW-0010">Activator</keyword>
<name>L7ST01_CITFR</name>
<evidence type="ECO:0000256" key="7">
    <source>
        <dbReference type="ARBA" id="ARBA00023159"/>
    </source>
</evidence>